<dbReference type="GO" id="GO:0003676">
    <property type="term" value="F:nucleic acid binding"/>
    <property type="evidence" value="ECO:0007669"/>
    <property type="project" value="InterPro"/>
</dbReference>
<accession>A0A964BPQ4</accession>
<gene>
    <name evidence="2" type="ORF">I4641_08465</name>
</gene>
<feature type="domain" description="ATP-dependent helicase C-terminal" evidence="1">
    <location>
        <begin position="384"/>
        <end position="464"/>
    </location>
</feature>
<evidence type="ECO:0000313" key="2">
    <source>
        <dbReference type="EMBL" id="MCC0177009.1"/>
    </source>
</evidence>
<proteinExistence type="predicted"/>
<dbReference type="InterPro" id="IPR006555">
    <property type="entry name" value="ATP-dep_Helicase_C"/>
</dbReference>
<keyword evidence="2" id="KW-0378">Hydrolase</keyword>
<dbReference type="EMBL" id="JADWDC010000015">
    <property type="protein sequence ID" value="MCC0177009.1"/>
    <property type="molecule type" value="Genomic_DNA"/>
</dbReference>
<sequence length="481" mass="54819">MARLIARTLRLDRPALMQTGSSVSKYCLSYLMPILLGDWSVIIVAPSATQQYLLVEIAKLQEWLGSDKKVRSGNCWQQGDRLLLTTPQNWLSDRLESQAKFPPNIPTIIERADNLEEWTRNLLTIRLDASDWDNLIRASPDYQDLIADTSIKLTQSILTRPQNPYGNHTLLQSELGLISYLCQTLADKQRLTGKFQEFWHQISQKHTISWISRPPTGYKQSAIVPEWFAIDVAPGEVRNYLQPIWKDQPVVILGGFLDIESTAATYKQRLGLDRDILSLKFTPHRQNNHIQLYLPDRLPLPNTPDFQSALIEQSLLLVSLSSKIKELIVLISDDVPLQGKVGSALAAEFGSRVKVETAKVNDDGILICSWSFWQQHQENLPIPRLLIVATLPIPSLENPLIANRVAYYKNRRKDWFRLYLLPTALKTLEQTVVPLRESQSIIALLDNRVNSRSYGKAILSTLEPFARINYIDPTWFGYPNS</sequence>
<dbReference type="GO" id="GO:0004386">
    <property type="term" value="F:helicase activity"/>
    <property type="evidence" value="ECO:0007669"/>
    <property type="project" value="UniProtKB-KW"/>
</dbReference>
<reference evidence="2" key="1">
    <citation type="journal article" date="2021" name="Antonie Van Leeuwenhoek">
        <title>Draft genome and description of Waterburya agarophytonicola gen. nov. sp. nov. (Pleurocapsales, Cyanobacteria): a seaweed symbiont.</title>
        <authorList>
            <person name="Bonthond G."/>
            <person name="Shalygin S."/>
            <person name="Bayer T."/>
            <person name="Weinberger F."/>
        </authorList>
    </citation>
    <scope>NUCLEOTIDE SEQUENCE</scope>
    <source>
        <strain evidence="2">KI4</strain>
    </source>
</reference>
<keyword evidence="2" id="KW-0347">Helicase</keyword>
<evidence type="ECO:0000259" key="1">
    <source>
        <dbReference type="Pfam" id="PF13307"/>
    </source>
</evidence>
<keyword evidence="3" id="KW-1185">Reference proteome</keyword>
<keyword evidence="2" id="KW-0067">ATP-binding</keyword>
<comment type="caution">
    <text evidence="2">The sequence shown here is derived from an EMBL/GenBank/DDBJ whole genome shotgun (WGS) entry which is preliminary data.</text>
</comment>
<protein>
    <submittedName>
        <fullName evidence="2">ATP-dependent DNA helicase</fullName>
    </submittedName>
</protein>
<dbReference type="GO" id="GO:0006139">
    <property type="term" value="P:nucleobase-containing compound metabolic process"/>
    <property type="evidence" value="ECO:0007669"/>
    <property type="project" value="InterPro"/>
</dbReference>
<dbReference type="Proteomes" id="UP000729733">
    <property type="component" value="Unassembled WGS sequence"/>
</dbReference>
<dbReference type="Pfam" id="PF13307">
    <property type="entry name" value="Helicase_C_2"/>
    <property type="match status" value="1"/>
</dbReference>
<name>A0A964BPQ4_9CYAN</name>
<keyword evidence="2" id="KW-0547">Nucleotide-binding</keyword>
<evidence type="ECO:0000313" key="3">
    <source>
        <dbReference type="Proteomes" id="UP000729733"/>
    </source>
</evidence>
<dbReference type="AlphaFoldDB" id="A0A964BPQ4"/>
<dbReference type="GO" id="GO:0016818">
    <property type="term" value="F:hydrolase activity, acting on acid anhydrides, in phosphorus-containing anhydrides"/>
    <property type="evidence" value="ECO:0007669"/>
    <property type="project" value="InterPro"/>
</dbReference>
<dbReference type="GO" id="GO:0005524">
    <property type="term" value="F:ATP binding"/>
    <property type="evidence" value="ECO:0007669"/>
    <property type="project" value="InterPro"/>
</dbReference>
<organism evidence="2 3">
    <name type="scientific">Waterburya agarophytonicola KI4</name>
    <dbReference type="NCBI Taxonomy" id="2874699"/>
    <lineage>
        <taxon>Bacteria</taxon>
        <taxon>Bacillati</taxon>
        <taxon>Cyanobacteriota</taxon>
        <taxon>Cyanophyceae</taxon>
        <taxon>Pleurocapsales</taxon>
        <taxon>Hyellaceae</taxon>
        <taxon>Waterburya</taxon>
        <taxon>Waterburya agarophytonicola</taxon>
    </lineage>
</organism>